<reference evidence="2" key="2">
    <citation type="submission" date="2015-01" db="EMBL/GenBank/DDBJ databases">
        <title>Evolutionary Origins and Diversification of the Mycorrhizal Mutualists.</title>
        <authorList>
            <consortium name="DOE Joint Genome Institute"/>
            <consortium name="Mycorrhizal Genomics Consortium"/>
            <person name="Kohler A."/>
            <person name="Kuo A."/>
            <person name="Nagy L.G."/>
            <person name="Floudas D."/>
            <person name="Copeland A."/>
            <person name="Barry K.W."/>
            <person name="Cichocki N."/>
            <person name="Veneault-Fourrey C."/>
            <person name="LaButti K."/>
            <person name="Lindquist E.A."/>
            <person name="Lipzen A."/>
            <person name="Lundell T."/>
            <person name="Morin E."/>
            <person name="Murat C."/>
            <person name="Riley R."/>
            <person name="Ohm R."/>
            <person name="Sun H."/>
            <person name="Tunlid A."/>
            <person name="Henrissat B."/>
            <person name="Grigoriev I.V."/>
            <person name="Hibbett D.S."/>
            <person name="Martin F."/>
        </authorList>
    </citation>
    <scope>NUCLEOTIDE SEQUENCE [LARGE SCALE GENOMIC DNA]</scope>
    <source>
        <strain evidence="2">Foug A</strain>
    </source>
</reference>
<evidence type="ECO:0000313" key="1">
    <source>
        <dbReference type="EMBL" id="KIM55981.1"/>
    </source>
</evidence>
<keyword evidence="2" id="KW-1185">Reference proteome</keyword>
<gene>
    <name evidence="1" type="ORF">SCLCIDRAFT_269752</name>
</gene>
<dbReference type="AlphaFoldDB" id="A0A0C3DIT7"/>
<reference evidence="1 2" key="1">
    <citation type="submission" date="2014-04" db="EMBL/GenBank/DDBJ databases">
        <authorList>
            <consortium name="DOE Joint Genome Institute"/>
            <person name="Kuo A."/>
            <person name="Kohler A."/>
            <person name="Nagy L.G."/>
            <person name="Floudas D."/>
            <person name="Copeland A."/>
            <person name="Barry K.W."/>
            <person name="Cichocki N."/>
            <person name="Veneault-Fourrey C."/>
            <person name="LaButti K."/>
            <person name="Lindquist E.A."/>
            <person name="Lipzen A."/>
            <person name="Lundell T."/>
            <person name="Morin E."/>
            <person name="Murat C."/>
            <person name="Sun H."/>
            <person name="Tunlid A."/>
            <person name="Henrissat B."/>
            <person name="Grigoriev I.V."/>
            <person name="Hibbett D.S."/>
            <person name="Martin F."/>
            <person name="Nordberg H.P."/>
            <person name="Cantor M.N."/>
            <person name="Hua S.X."/>
        </authorList>
    </citation>
    <scope>NUCLEOTIDE SEQUENCE [LARGE SCALE GENOMIC DNA]</scope>
    <source>
        <strain evidence="1 2">Foug A</strain>
    </source>
</reference>
<organism evidence="1 2">
    <name type="scientific">Scleroderma citrinum Foug A</name>
    <dbReference type="NCBI Taxonomy" id="1036808"/>
    <lineage>
        <taxon>Eukaryota</taxon>
        <taxon>Fungi</taxon>
        <taxon>Dikarya</taxon>
        <taxon>Basidiomycota</taxon>
        <taxon>Agaricomycotina</taxon>
        <taxon>Agaricomycetes</taxon>
        <taxon>Agaricomycetidae</taxon>
        <taxon>Boletales</taxon>
        <taxon>Sclerodermatineae</taxon>
        <taxon>Sclerodermataceae</taxon>
        <taxon>Scleroderma</taxon>
    </lineage>
</organism>
<name>A0A0C3DIT7_9AGAM</name>
<dbReference type="EMBL" id="KN822124">
    <property type="protein sequence ID" value="KIM55981.1"/>
    <property type="molecule type" value="Genomic_DNA"/>
</dbReference>
<dbReference type="Proteomes" id="UP000053989">
    <property type="component" value="Unassembled WGS sequence"/>
</dbReference>
<protein>
    <submittedName>
        <fullName evidence="1">Uncharacterized protein</fullName>
    </submittedName>
</protein>
<proteinExistence type="predicted"/>
<accession>A0A0C3DIT7</accession>
<evidence type="ECO:0000313" key="2">
    <source>
        <dbReference type="Proteomes" id="UP000053989"/>
    </source>
</evidence>
<dbReference type="InParanoid" id="A0A0C3DIT7"/>
<sequence>MSCSLWAAIFPANIAAQNEHDSISVVPWVPPRCVHCRAGMMSSRFNALSLCRMLAALHSIPVPVVFTGTTRSGCQKERKTP</sequence>
<dbReference type="HOGENOM" id="CLU_2575243_0_0_1"/>